<keyword evidence="1" id="KW-0472">Membrane</keyword>
<evidence type="ECO:0000313" key="3">
    <source>
        <dbReference type="Proteomes" id="UP000243180"/>
    </source>
</evidence>
<reference evidence="2 3" key="1">
    <citation type="submission" date="2015-05" db="EMBL/GenBank/DDBJ databases">
        <title>Complete genome sequence of a sulfur-oxidizing gammaproteobacterium strain HA5.</title>
        <authorList>
            <person name="Miura A."/>
            <person name="Kojima H."/>
            <person name="Fukui M."/>
        </authorList>
    </citation>
    <scope>NUCLEOTIDE SEQUENCE [LARGE SCALE GENOMIC DNA]</scope>
    <source>
        <strain evidence="2 3">HA5</strain>
    </source>
</reference>
<organism evidence="2 3">
    <name type="scientific">Sulfuricaulis limicola</name>
    <dbReference type="NCBI Taxonomy" id="1620215"/>
    <lineage>
        <taxon>Bacteria</taxon>
        <taxon>Pseudomonadati</taxon>
        <taxon>Pseudomonadota</taxon>
        <taxon>Gammaproteobacteria</taxon>
        <taxon>Acidiferrobacterales</taxon>
        <taxon>Acidiferrobacteraceae</taxon>
        <taxon>Sulfuricaulis</taxon>
    </lineage>
</organism>
<proteinExistence type="predicted"/>
<evidence type="ECO:0008006" key="4">
    <source>
        <dbReference type="Google" id="ProtNLM"/>
    </source>
</evidence>
<dbReference type="Proteomes" id="UP000243180">
    <property type="component" value="Chromosome"/>
</dbReference>
<dbReference type="NCBIfam" id="TIGR02532">
    <property type="entry name" value="IV_pilin_GFxxxE"/>
    <property type="match status" value="1"/>
</dbReference>
<evidence type="ECO:0000313" key="2">
    <source>
        <dbReference type="EMBL" id="BAV32698.1"/>
    </source>
</evidence>
<accession>A0A1B4XD22</accession>
<gene>
    <name evidence="2" type="ORF">SCL_0376</name>
</gene>
<dbReference type="InterPro" id="IPR012902">
    <property type="entry name" value="N_methyl_site"/>
</dbReference>
<protein>
    <recommendedName>
        <fullName evidence="4">Prepilin-type N-terminal cleavage/methylation domain-containing protein</fullName>
    </recommendedName>
</protein>
<keyword evidence="3" id="KW-1185">Reference proteome</keyword>
<dbReference type="InterPro" id="IPR045584">
    <property type="entry name" value="Pilin-like"/>
</dbReference>
<dbReference type="SUPFAM" id="SSF54523">
    <property type="entry name" value="Pili subunits"/>
    <property type="match status" value="1"/>
</dbReference>
<dbReference type="PROSITE" id="PS00409">
    <property type="entry name" value="PROKAR_NTER_METHYL"/>
    <property type="match status" value="1"/>
</dbReference>
<evidence type="ECO:0000256" key="1">
    <source>
        <dbReference type="SAM" id="Phobius"/>
    </source>
</evidence>
<feature type="transmembrane region" description="Helical" evidence="1">
    <location>
        <begin position="6"/>
        <end position="28"/>
    </location>
</feature>
<dbReference type="Pfam" id="PF07963">
    <property type="entry name" value="N_methyl"/>
    <property type="match status" value="1"/>
</dbReference>
<keyword evidence="1" id="KW-0812">Transmembrane</keyword>
<dbReference type="Gene3D" id="3.30.700.10">
    <property type="entry name" value="Glycoprotein, Type 4 Pilin"/>
    <property type="match status" value="1"/>
</dbReference>
<dbReference type="KEGG" id="slim:SCL_0376"/>
<keyword evidence="1" id="KW-1133">Transmembrane helix</keyword>
<name>A0A1B4XD22_9GAMM</name>
<dbReference type="EMBL" id="AP014879">
    <property type="protein sequence ID" value="BAV32698.1"/>
    <property type="molecule type" value="Genomic_DNA"/>
</dbReference>
<dbReference type="AlphaFoldDB" id="A0A1B4XD22"/>
<dbReference type="InParanoid" id="A0A1B4XD22"/>
<sequence>MRRCNGGFSLLELVIVIVIISVLLVLAISRLLSLMVDAERVTMESVAGTLRSAIGMKVAESIVKSKVAELPAFEGSNPMALLAETPRNYLGELDGADPARLEDGNWYYDKRDKTLVYLVRNKGFFTGGQPKPPRARFAVRLVYSDRNGNGVFDAGADEIQGLRLGPMEPYSWSRE</sequence>